<keyword evidence="2" id="KW-1185">Reference proteome</keyword>
<dbReference type="RefSeq" id="WP_279252931.1">
    <property type="nucleotide sequence ID" value="NZ_SHNP01000003.1"/>
</dbReference>
<dbReference type="Proteomes" id="UP001143307">
    <property type="component" value="Unassembled WGS sequence"/>
</dbReference>
<sequence>METKLKHFTATAAFLITVLLLVDCAEENADTAFQVYLERLGRTLDLGSQTRVPHASVARPPRPGKLRLKIPADTLNTLDFMDLRGCELQVTIGKSNSSLGRLARDSQKLLLALEFLHLAPACIDYLTAAGELELAKKLDQARRQKLELLPSLIFNATLASEEFQAFWRPAPVSKEYPANTSSAVITALEHINQASARWLAGNYRADNQSFELQLSEVAGGDGGQLWRALLHQGQWLDSANAKLEQRGPLCTATRRPQSAEILPNVVRKYFIDGIQPRAAMLGRRYHQLLPPLFALEHQLRTKLPANYLVWSESRNSALKVLAGKPKQHVSRLQQTLANCRMDS</sequence>
<dbReference type="EMBL" id="SHNP01000003">
    <property type="protein sequence ID" value="MCX2974127.1"/>
    <property type="molecule type" value="Genomic_DNA"/>
</dbReference>
<accession>A0ABT3SVV3</accession>
<name>A0ABT3SVV3_9GAMM</name>
<comment type="caution">
    <text evidence="1">The sequence shown here is derived from an EMBL/GenBank/DDBJ whole genome shotgun (WGS) entry which is preliminary data.</text>
</comment>
<reference evidence="1" key="1">
    <citation type="submission" date="2019-02" db="EMBL/GenBank/DDBJ databases">
        <authorList>
            <person name="Li S.-H."/>
        </authorList>
    </citation>
    <scope>NUCLEOTIDE SEQUENCE</scope>
    <source>
        <strain evidence="1">IMCC8485</strain>
    </source>
</reference>
<proteinExistence type="predicted"/>
<dbReference type="Pfam" id="PF11279">
    <property type="entry name" value="DUF3080"/>
    <property type="match status" value="1"/>
</dbReference>
<protein>
    <submittedName>
        <fullName evidence="1">DUF3080 family protein</fullName>
    </submittedName>
</protein>
<organism evidence="1 2">
    <name type="scientific">Candidatus Seongchinamella marina</name>
    <dbReference type="NCBI Taxonomy" id="2518990"/>
    <lineage>
        <taxon>Bacteria</taxon>
        <taxon>Pseudomonadati</taxon>
        <taxon>Pseudomonadota</taxon>
        <taxon>Gammaproteobacteria</taxon>
        <taxon>Cellvibrionales</taxon>
        <taxon>Halieaceae</taxon>
        <taxon>Seongchinamella</taxon>
    </lineage>
</organism>
<evidence type="ECO:0000313" key="2">
    <source>
        <dbReference type="Proteomes" id="UP001143307"/>
    </source>
</evidence>
<gene>
    <name evidence="1" type="ORF">EYC87_11095</name>
</gene>
<dbReference type="InterPro" id="IPR021431">
    <property type="entry name" value="DUF3080"/>
</dbReference>
<evidence type="ECO:0000313" key="1">
    <source>
        <dbReference type="EMBL" id="MCX2974127.1"/>
    </source>
</evidence>